<comment type="caution">
    <text evidence="3">The sequence shown here is derived from an EMBL/GenBank/DDBJ whole genome shotgun (WGS) entry which is preliminary data.</text>
</comment>
<evidence type="ECO:0000259" key="2">
    <source>
        <dbReference type="Pfam" id="PF08751"/>
    </source>
</evidence>
<dbReference type="CDD" id="cd18809">
    <property type="entry name" value="SF1_C_RecD"/>
    <property type="match status" value="1"/>
</dbReference>
<dbReference type="Pfam" id="PF13604">
    <property type="entry name" value="AAA_30"/>
    <property type="match status" value="1"/>
</dbReference>
<dbReference type="RefSeq" id="WP_267655055.1">
    <property type="nucleotide sequence ID" value="NZ_JAOVZR010000001.1"/>
</dbReference>
<dbReference type="InterPro" id="IPR027417">
    <property type="entry name" value="P-loop_NTPase"/>
</dbReference>
<dbReference type="Pfam" id="PF08751">
    <property type="entry name" value="TrwC"/>
    <property type="match status" value="1"/>
</dbReference>
<gene>
    <name evidence="3" type="ORF">OEG84_18285</name>
</gene>
<evidence type="ECO:0000256" key="1">
    <source>
        <dbReference type="SAM" id="MobiDB-lite"/>
    </source>
</evidence>
<reference evidence="3" key="1">
    <citation type="submission" date="2022-10" db="EMBL/GenBank/DDBJ databases">
        <title>Hoeflea sp. G2-23, isolated from marine algae.</title>
        <authorList>
            <person name="Kristyanto S."/>
            <person name="Kim J.M."/>
            <person name="Jeon C.O."/>
        </authorList>
    </citation>
    <scope>NUCLEOTIDE SEQUENCE</scope>
    <source>
        <strain evidence="3">G2-23</strain>
    </source>
</reference>
<dbReference type="PANTHER" id="PTHR43788">
    <property type="entry name" value="DNA2/NAM7 HELICASE FAMILY MEMBER"/>
    <property type="match status" value="1"/>
</dbReference>
<dbReference type="NCBIfam" id="NF041492">
    <property type="entry name" value="MobF"/>
    <property type="match status" value="1"/>
</dbReference>
<feature type="domain" description="TrwC relaxase" evidence="2">
    <location>
        <begin position="9"/>
        <end position="290"/>
    </location>
</feature>
<dbReference type="InterPro" id="IPR014862">
    <property type="entry name" value="TrwC"/>
</dbReference>
<dbReference type="Gene3D" id="2.30.30.940">
    <property type="match status" value="1"/>
</dbReference>
<keyword evidence="4" id="KW-1185">Reference proteome</keyword>
<protein>
    <submittedName>
        <fullName evidence="3">Relaxase domain-containing protein</fullName>
    </submittedName>
</protein>
<dbReference type="Gene3D" id="3.40.50.300">
    <property type="entry name" value="P-loop containing nucleotide triphosphate hydrolases"/>
    <property type="match status" value="2"/>
</dbReference>
<organism evidence="3 4">
    <name type="scientific">Hoeflea algicola</name>
    <dbReference type="NCBI Taxonomy" id="2983763"/>
    <lineage>
        <taxon>Bacteria</taxon>
        <taxon>Pseudomonadati</taxon>
        <taxon>Pseudomonadota</taxon>
        <taxon>Alphaproteobacteria</taxon>
        <taxon>Hyphomicrobiales</taxon>
        <taxon>Rhizobiaceae</taxon>
        <taxon>Hoeflea</taxon>
    </lineage>
</organism>
<dbReference type="SUPFAM" id="SSF52540">
    <property type="entry name" value="P-loop containing nucleoside triphosphate hydrolases"/>
    <property type="match status" value="2"/>
</dbReference>
<proteinExistence type="predicted"/>
<sequence>MVATWTPAASADYYTKQTAYYTGETGVEPRGVWFAPAGDHGLVDGAVVEAALFDRLFSGKDAEGQSLVTNGGGRINRVPAFDVTLSAPRSVSLMWALGGADTRSAIEAAHADAVRQTLQLVEKEAAFARRGRGGSRIERVSLSAAVFRHGESRPAEHADGFTFADPNLHTHCVILNLATRSDKSVGALHSTVLRDWKMATGATYHAALAAGVMKAGLQIDRIGSNGVFEIASVADETITYFSARRQEIVEELKTAGEHAERSAALAAAIARSSRKVKDKDGIDRELAWRDATRRIGFTAVAVIENQRRSFDDAGQHNEAVAERLAAIPAKLTETRSVFERRDVVRAVAEALVGSGLGAERIDVEVSKLLETAEVVELGRDRIGLPRYSTPEMVRIEREVVDMAAGMAKSLSFQIDGERLVADCRKRGLSEEQQIAVTYATGKAGIAVVEGAPGTGKTTLLAPAVTAWKTAGYRVVGAASAWRVANTLRDDLDIEARATASWLARAEHGLPFLDAKTVLIIDEAGLLASRDMHGLLTAARVAGAKVLLTGDRGQLQAIGAGSGLRLVAEAIEAVRVQTIVRQREAWARDAVAAFGRGQADKALAGFAERNLLIEADGEKAAVKAVVDRVDQYLGSSKPNSFLIVAKTNAEVAAISREVRTRLREKHLIRGEDIGIDAVTPSGHANRVDIAAGDQIRFLVRNDRVGVINGTVGRVIAVKPVGPGTDRAFRNHATLTVRIGDRTVQFDSSELTDEQGRARLGLAYASTIYGAQGATVEQTAVLVSPAFDRHDIYVAVSRARGETALVVDSRRIDKEMAAADLSLPEPDQDSRRRWLGERMAIAHIKQTTLDYLPSERDAPEPVRSRTWEADHAL</sequence>
<name>A0ABT3ZCS5_9HYPH</name>
<dbReference type="InterPro" id="IPR050534">
    <property type="entry name" value="Coronavir_polyprotein_1ab"/>
</dbReference>
<dbReference type="Proteomes" id="UP001073227">
    <property type="component" value="Unassembled WGS sequence"/>
</dbReference>
<feature type="region of interest" description="Disordered" evidence="1">
    <location>
        <begin position="851"/>
        <end position="871"/>
    </location>
</feature>
<accession>A0ABT3ZCS5</accession>
<evidence type="ECO:0000313" key="3">
    <source>
        <dbReference type="EMBL" id="MCY0149602.1"/>
    </source>
</evidence>
<dbReference type="EMBL" id="JAOVZR010000001">
    <property type="protein sequence ID" value="MCY0149602.1"/>
    <property type="molecule type" value="Genomic_DNA"/>
</dbReference>
<dbReference type="SUPFAM" id="SSF55464">
    <property type="entry name" value="Origin of replication-binding domain, RBD-like"/>
    <property type="match status" value="1"/>
</dbReference>
<evidence type="ECO:0000313" key="4">
    <source>
        <dbReference type="Proteomes" id="UP001073227"/>
    </source>
</evidence>